<proteinExistence type="predicted"/>
<accession>A0A7X1FSR4</accession>
<keyword evidence="1" id="KW-1133">Transmembrane helix</keyword>
<evidence type="ECO:0000256" key="1">
    <source>
        <dbReference type="SAM" id="Phobius"/>
    </source>
</evidence>
<protein>
    <submittedName>
        <fullName evidence="3">Pilus assembly protein</fullName>
    </submittedName>
</protein>
<keyword evidence="1" id="KW-0812">Transmembrane</keyword>
<dbReference type="Pfam" id="PF07811">
    <property type="entry name" value="TadE"/>
    <property type="match status" value="1"/>
</dbReference>
<reference evidence="3 4" key="1">
    <citation type="submission" date="2020-08" db="EMBL/GenBank/DDBJ databases">
        <title>The genome sequence of type strain Novosphingobium flavum NBRC 111647.</title>
        <authorList>
            <person name="Liu Y."/>
        </authorList>
    </citation>
    <scope>NUCLEOTIDE SEQUENCE [LARGE SCALE GENOMIC DNA]</scope>
    <source>
        <strain evidence="3 4">NBRC 111647</strain>
    </source>
</reference>
<name>A0A7X1FSR4_9SPHN</name>
<evidence type="ECO:0000259" key="2">
    <source>
        <dbReference type="Pfam" id="PF07811"/>
    </source>
</evidence>
<sequence length="132" mass="13784">MKGRAMMSRFWRDCRGSGAVEFALVAPVVILMIFAGIGGGVLAYATVSLQRATEVAARCMSMDRADLCTAANIATYGTAAYGGPSLSSMTFTAAKVACGYRISGSGTFSLFPGLSFFSVNLHANACYPGIRV</sequence>
<evidence type="ECO:0000313" key="3">
    <source>
        <dbReference type="EMBL" id="MBC2666286.1"/>
    </source>
</evidence>
<dbReference type="RefSeq" id="WP_185664577.1">
    <property type="nucleotide sequence ID" value="NZ_JACLAW010000008.1"/>
</dbReference>
<comment type="caution">
    <text evidence="3">The sequence shown here is derived from an EMBL/GenBank/DDBJ whole genome shotgun (WGS) entry which is preliminary data.</text>
</comment>
<keyword evidence="4" id="KW-1185">Reference proteome</keyword>
<evidence type="ECO:0000313" key="4">
    <source>
        <dbReference type="Proteomes" id="UP000566813"/>
    </source>
</evidence>
<dbReference type="InterPro" id="IPR012495">
    <property type="entry name" value="TadE-like_dom"/>
</dbReference>
<dbReference type="AlphaFoldDB" id="A0A7X1FSR4"/>
<dbReference type="EMBL" id="JACLAW010000008">
    <property type="protein sequence ID" value="MBC2666286.1"/>
    <property type="molecule type" value="Genomic_DNA"/>
</dbReference>
<keyword evidence="1" id="KW-0472">Membrane</keyword>
<organism evidence="3 4">
    <name type="scientific">Novosphingobium flavum</name>
    <dbReference type="NCBI Taxonomy" id="1778672"/>
    <lineage>
        <taxon>Bacteria</taxon>
        <taxon>Pseudomonadati</taxon>
        <taxon>Pseudomonadota</taxon>
        <taxon>Alphaproteobacteria</taxon>
        <taxon>Sphingomonadales</taxon>
        <taxon>Sphingomonadaceae</taxon>
        <taxon>Novosphingobium</taxon>
    </lineage>
</organism>
<feature type="transmembrane region" description="Helical" evidence="1">
    <location>
        <begin position="20"/>
        <end position="45"/>
    </location>
</feature>
<gene>
    <name evidence="3" type="ORF">H7F51_12225</name>
</gene>
<dbReference type="Proteomes" id="UP000566813">
    <property type="component" value="Unassembled WGS sequence"/>
</dbReference>
<feature type="domain" description="TadE-like" evidence="2">
    <location>
        <begin position="16"/>
        <end position="58"/>
    </location>
</feature>